<reference evidence="1" key="1">
    <citation type="journal article" date="2020" name="Nature">
        <title>Giant virus diversity and host interactions through global metagenomics.</title>
        <authorList>
            <person name="Schulz F."/>
            <person name="Roux S."/>
            <person name="Paez-Espino D."/>
            <person name="Jungbluth S."/>
            <person name="Walsh D.A."/>
            <person name="Denef V.J."/>
            <person name="McMahon K.D."/>
            <person name="Konstantinidis K.T."/>
            <person name="Eloe-Fadrosh E.A."/>
            <person name="Kyrpides N.C."/>
            <person name="Woyke T."/>
        </authorList>
    </citation>
    <scope>NUCLEOTIDE SEQUENCE</scope>
    <source>
        <strain evidence="1">GVMAG-S-1063924-116</strain>
    </source>
</reference>
<dbReference type="EMBL" id="MN740698">
    <property type="protein sequence ID" value="QHU08727.1"/>
    <property type="molecule type" value="Genomic_DNA"/>
</dbReference>
<sequence>MAYYVVKHAGPRTSKLLESRRRVLQTVDGVFTVYTDRPHEIEGRFTIKKICSYDDLLTYVGPEVAHVYPTSPVVYLGVLETQYGFIHISGDSCITYCGKWDSAPTPFINSIAAVVEVCKQILDKEFTIAVEDSSLARLFNTMTKDYSDLEGEYKDLIDEFTRLTRGKKVKVINTFSSYMNLLARLEAKKGTDYSYSLQPYYDRFGAR</sequence>
<organism evidence="1">
    <name type="scientific">viral metagenome</name>
    <dbReference type="NCBI Taxonomy" id="1070528"/>
    <lineage>
        <taxon>unclassified sequences</taxon>
        <taxon>metagenomes</taxon>
        <taxon>organismal metagenomes</taxon>
    </lineage>
</organism>
<proteinExistence type="predicted"/>
<dbReference type="AlphaFoldDB" id="A0A6C0JWG4"/>
<accession>A0A6C0JWG4</accession>
<name>A0A6C0JWG4_9ZZZZ</name>
<evidence type="ECO:0000313" key="1">
    <source>
        <dbReference type="EMBL" id="QHU08727.1"/>
    </source>
</evidence>
<protein>
    <submittedName>
        <fullName evidence="1">Uncharacterized protein</fullName>
    </submittedName>
</protein>